<dbReference type="Proteomes" id="UP000002051">
    <property type="component" value="Chromosome 2"/>
</dbReference>
<dbReference type="EMBL" id="CM001218">
    <property type="protein sequence ID" value="KEH37786.1"/>
    <property type="molecule type" value="Genomic_DNA"/>
</dbReference>
<sequence>MASSRRTRGEWKSEEMCSKSPLLVPLWFSLAFSQKLLLRKTNSNFSDNFPLKSNSLLITLNSP</sequence>
<evidence type="ECO:0000313" key="1">
    <source>
        <dbReference type="EMBL" id="KEH37786.1"/>
    </source>
</evidence>
<keyword evidence="3" id="KW-1185">Reference proteome</keyword>
<dbReference type="AlphaFoldDB" id="A0A072V834"/>
<organism evidence="1 3">
    <name type="scientific">Medicago truncatula</name>
    <name type="common">Barrel medic</name>
    <name type="synonym">Medicago tribuloides</name>
    <dbReference type="NCBI Taxonomy" id="3880"/>
    <lineage>
        <taxon>Eukaryota</taxon>
        <taxon>Viridiplantae</taxon>
        <taxon>Streptophyta</taxon>
        <taxon>Embryophyta</taxon>
        <taxon>Tracheophyta</taxon>
        <taxon>Spermatophyta</taxon>
        <taxon>Magnoliopsida</taxon>
        <taxon>eudicotyledons</taxon>
        <taxon>Gunneridae</taxon>
        <taxon>Pentapetalae</taxon>
        <taxon>rosids</taxon>
        <taxon>fabids</taxon>
        <taxon>Fabales</taxon>
        <taxon>Fabaceae</taxon>
        <taxon>Papilionoideae</taxon>
        <taxon>50 kb inversion clade</taxon>
        <taxon>NPAAA clade</taxon>
        <taxon>Hologalegina</taxon>
        <taxon>IRL clade</taxon>
        <taxon>Trifolieae</taxon>
        <taxon>Medicago</taxon>
    </lineage>
</organism>
<accession>A0A072V834</accession>
<protein>
    <submittedName>
        <fullName evidence="1 2">Uncharacterized protein</fullName>
    </submittedName>
</protein>
<dbReference type="HOGENOM" id="CLU_2889118_0_0_1"/>
<name>A0A072V834_MEDTR</name>
<gene>
    <name evidence="1" type="ordered locus">MTR_2g047812</name>
</gene>
<reference evidence="1 3" key="2">
    <citation type="journal article" date="2014" name="BMC Genomics">
        <title>An improved genome release (version Mt4.0) for the model legume Medicago truncatula.</title>
        <authorList>
            <person name="Tang H."/>
            <person name="Krishnakumar V."/>
            <person name="Bidwell S."/>
            <person name="Rosen B."/>
            <person name="Chan A."/>
            <person name="Zhou S."/>
            <person name="Gentzbittel L."/>
            <person name="Childs K.L."/>
            <person name="Yandell M."/>
            <person name="Gundlach H."/>
            <person name="Mayer K.F."/>
            <person name="Schwartz D.C."/>
            <person name="Town C.D."/>
        </authorList>
    </citation>
    <scope>GENOME REANNOTATION</scope>
    <source>
        <strain evidence="1">A17</strain>
        <strain evidence="2 3">cv. Jemalong A17</strain>
    </source>
</reference>
<reference evidence="2" key="3">
    <citation type="submission" date="2015-04" db="UniProtKB">
        <authorList>
            <consortium name="EnsemblPlants"/>
        </authorList>
    </citation>
    <scope>IDENTIFICATION</scope>
    <source>
        <strain evidence="2">cv. Jemalong A17</strain>
    </source>
</reference>
<dbReference type="EnsemblPlants" id="KEH37786">
    <property type="protein sequence ID" value="KEH37786"/>
    <property type="gene ID" value="MTR_2g047812"/>
</dbReference>
<reference evidence="1 3" key="1">
    <citation type="journal article" date="2011" name="Nature">
        <title>The Medicago genome provides insight into the evolution of rhizobial symbioses.</title>
        <authorList>
            <person name="Young N.D."/>
            <person name="Debelle F."/>
            <person name="Oldroyd G.E."/>
            <person name="Geurts R."/>
            <person name="Cannon S.B."/>
            <person name="Udvardi M.K."/>
            <person name="Benedito V.A."/>
            <person name="Mayer K.F."/>
            <person name="Gouzy J."/>
            <person name="Schoof H."/>
            <person name="Van de Peer Y."/>
            <person name="Proost S."/>
            <person name="Cook D.R."/>
            <person name="Meyers B.C."/>
            <person name="Spannagl M."/>
            <person name="Cheung F."/>
            <person name="De Mita S."/>
            <person name="Krishnakumar V."/>
            <person name="Gundlach H."/>
            <person name="Zhou S."/>
            <person name="Mudge J."/>
            <person name="Bharti A.K."/>
            <person name="Murray J.D."/>
            <person name="Naoumkina M.A."/>
            <person name="Rosen B."/>
            <person name="Silverstein K.A."/>
            <person name="Tang H."/>
            <person name="Rombauts S."/>
            <person name="Zhao P.X."/>
            <person name="Zhou P."/>
            <person name="Barbe V."/>
            <person name="Bardou P."/>
            <person name="Bechner M."/>
            <person name="Bellec A."/>
            <person name="Berger A."/>
            <person name="Berges H."/>
            <person name="Bidwell S."/>
            <person name="Bisseling T."/>
            <person name="Choisne N."/>
            <person name="Couloux A."/>
            <person name="Denny R."/>
            <person name="Deshpande S."/>
            <person name="Dai X."/>
            <person name="Doyle J.J."/>
            <person name="Dudez A.M."/>
            <person name="Farmer A.D."/>
            <person name="Fouteau S."/>
            <person name="Franken C."/>
            <person name="Gibelin C."/>
            <person name="Gish J."/>
            <person name="Goldstein S."/>
            <person name="Gonzalez A.J."/>
            <person name="Green P.J."/>
            <person name="Hallab A."/>
            <person name="Hartog M."/>
            <person name="Hua A."/>
            <person name="Humphray S.J."/>
            <person name="Jeong D.H."/>
            <person name="Jing Y."/>
            <person name="Jocker A."/>
            <person name="Kenton S.M."/>
            <person name="Kim D.J."/>
            <person name="Klee K."/>
            <person name="Lai H."/>
            <person name="Lang C."/>
            <person name="Lin S."/>
            <person name="Macmil S.L."/>
            <person name="Magdelenat G."/>
            <person name="Matthews L."/>
            <person name="McCorrison J."/>
            <person name="Monaghan E.L."/>
            <person name="Mun J.H."/>
            <person name="Najar F.Z."/>
            <person name="Nicholson C."/>
            <person name="Noirot C."/>
            <person name="O'Bleness M."/>
            <person name="Paule C.R."/>
            <person name="Poulain J."/>
            <person name="Prion F."/>
            <person name="Qin B."/>
            <person name="Qu C."/>
            <person name="Retzel E.F."/>
            <person name="Riddle C."/>
            <person name="Sallet E."/>
            <person name="Samain S."/>
            <person name="Samson N."/>
            <person name="Sanders I."/>
            <person name="Saurat O."/>
            <person name="Scarpelli C."/>
            <person name="Schiex T."/>
            <person name="Segurens B."/>
            <person name="Severin A.J."/>
            <person name="Sherrier D.J."/>
            <person name="Shi R."/>
            <person name="Sims S."/>
            <person name="Singer S.R."/>
            <person name="Sinharoy S."/>
            <person name="Sterck L."/>
            <person name="Viollet A."/>
            <person name="Wang B.B."/>
            <person name="Wang K."/>
            <person name="Wang M."/>
            <person name="Wang X."/>
            <person name="Warfsmann J."/>
            <person name="Weissenbach J."/>
            <person name="White D.D."/>
            <person name="White J.D."/>
            <person name="Wiley G.B."/>
            <person name="Wincker P."/>
            <person name="Xing Y."/>
            <person name="Yang L."/>
            <person name="Yao Z."/>
            <person name="Ying F."/>
            <person name="Zhai J."/>
            <person name="Zhou L."/>
            <person name="Zuber A."/>
            <person name="Denarie J."/>
            <person name="Dixon R.A."/>
            <person name="May G.D."/>
            <person name="Schwartz D.C."/>
            <person name="Rogers J."/>
            <person name="Quetier F."/>
            <person name="Town C.D."/>
            <person name="Roe B.A."/>
        </authorList>
    </citation>
    <scope>NUCLEOTIDE SEQUENCE [LARGE SCALE GENOMIC DNA]</scope>
    <source>
        <strain evidence="1">A17</strain>
        <strain evidence="2 3">cv. Jemalong A17</strain>
    </source>
</reference>
<proteinExistence type="predicted"/>
<evidence type="ECO:0000313" key="3">
    <source>
        <dbReference type="Proteomes" id="UP000002051"/>
    </source>
</evidence>
<evidence type="ECO:0000313" key="2">
    <source>
        <dbReference type="EnsemblPlants" id="KEH37786"/>
    </source>
</evidence>